<accession>A0A5C2H688</accession>
<dbReference type="AlphaFoldDB" id="A0A5C2H688"/>
<reference evidence="1" key="1">
    <citation type="submission" date="2019-09" db="EMBL/GenBank/DDBJ databases">
        <title>Complete genome sequencing of four Arcobacter species reveals a diverse suite of mobile elements.</title>
        <authorList>
            <person name="Miller W.G."/>
            <person name="Yee E."/>
            <person name="Bono J.L."/>
        </authorList>
    </citation>
    <scope>NUCLEOTIDE SEQUENCE [LARGE SCALE GENOMIC DNA]</scope>
    <source>
        <strain evidence="1">LMG 26638</strain>
    </source>
</reference>
<dbReference type="EMBL" id="CP035928">
    <property type="protein sequence ID" value="QEP34481.1"/>
    <property type="molecule type" value="Genomic_DNA"/>
</dbReference>
<keyword evidence="2" id="KW-1185">Reference proteome</keyword>
<organism evidence="1 2">
    <name type="scientific">Malaciobacter pacificus</name>
    <dbReference type="NCBI Taxonomy" id="1080223"/>
    <lineage>
        <taxon>Bacteria</taxon>
        <taxon>Pseudomonadati</taxon>
        <taxon>Campylobacterota</taxon>
        <taxon>Epsilonproteobacteria</taxon>
        <taxon>Campylobacterales</taxon>
        <taxon>Arcobacteraceae</taxon>
        <taxon>Malaciobacter</taxon>
    </lineage>
</organism>
<dbReference type="KEGG" id="apai:APAC_1367"/>
<evidence type="ECO:0000313" key="1">
    <source>
        <dbReference type="EMBL" id="QEP34481.1"/>
    </source>
</evidence>
<reference evidence="1" key="2">
    <citation type="submission" date="2019-09" db="EMBL/GenBank/DDBJ databases">
        <title>Taxonomic note: a critical rebuttal of the proposed division of the genus Arcobacter into six genera, emended descriptions of Arcobacter anaerophilus and the genus Arcobacter, and an assessment of genus-level boundaries for Epsilonproteobacteria using in silico genomic comparator tools.</title>
        <authorList>
            <person name="On S.L.W."/>
            <person name="Miller W.G."/>
            <person name="Biggs P."/>
            <person name="Cornelius A."/>
            <person name="Vandamme P."/>
        </authorList>
    </citation>
    <scope>NUCLEOTIDE SEQUENCE [LARGE SCALE GENOMIC DNA]</scope>
    <source>
        <strain evidence="1">LMG 26638</strain>
    </source>
</reference>
<dbReference type="OrthoDB" id="5366071at2"/>
<gene>
    <name evidence="1" type="ORF">APAC_1367</name>
</gene>
<evidence type="ECO:0000313" key="2">
    <source>
        <dbReference type="Proteomes" id="UP000322726"/>
    </source>
</evidence>
<proteinExistence type="predicted"/>
<protein>
    <submittedName>
        <fullName evidence="1">Uncharacterized protein</fullName>
    </submittedName>
</protein>
<dbReference type="RefSeq" id="WP_130233413.1">
    <property type="nucleotide sequence ID" value="NZ_BMEF01000003.1"/>
</dbReference>
<dbReference type="Proteomes" id="UP000322726">
    <property type="component" value="Chromosome"/>
</dbReference>
<sequence>MKLFSNTLIIVGTIFLFYYLYKIYKLYQEEVAKEKEEAQKPSLLQIAIQEALEEDLLYELNTHKVRYSLYNPNFQGLHEFNSIYKLVVHDNLWINEPFHSKFYEFLLLINDNDFMIIDPYSKVITMNVRDKYNKVQTSKSYQVYSTKDIIKHMISYCMDDITRFNKKDAQNLLISIFIVALKQSVHYLSKDVPQNIIDKMLKDYKEALAIKNIVHMVETEKEKVYFIQEALYDAFSVVETLPYNDSEVSKALEVRKELPQKLLQSI</sequence>
<name>A0A5C2H688_9BACT</name>